<dbReference type="InterPro" id="IPR042089">
    <property type="entry name" value="Peptidase_M13_dom_2"/>
</dbReference>
<dbReference type="Gene3D" id="3.40.390.10">
    <property type="entry name" value="Collagenase (Catalytic Domain)"/>
    <property type="match status" value="1"/>
</dbReference>
<evidence type="ECO:0000256" key="1">
    <source>
        <dbReference type="SAM" id="MobiDB-lite"/>
    </source>
</evidence>
<dbReference type="AlphaFoldDB" id="A0A672FAY9"/>
<organism evidence="3 4">
    <name type="scientific">Salarias fasciatus</name>
    <name type="common">Jewelled blenny</name>
    <name type="synonym">Blennius fasciatus</name>
    <dbReference type="NCBI Taxonomy" id="181472"/>
    <lineage>
        <taxon>Eukaryota</taxon>
        <taxon>Metazoa</taxon>
        <taxon>Chordata</taxon>
        <taxon>Craniata</taxon>
        <taxon>Vertebrata</taxon>
        <taxon>Euteleostomi</taxon>
        <taxon>Actinopterygii</taxon>
        <taxon>Neopterygii</taxon>
        <taxon>Teleostei</taxon>
        <taxon>Neoteleostei</taxon>
        <taxon>Acanthomorphata</taxon>
        <taxon>Ovalentaria</taxon>
        <taxon>Blenniimorphae</taxon>
        <taxon>Blenniiformes</taxon>
        <taxon>Blennioidei</taxon>
        <taxon>Blenniidae</taxon>
        <taxon>Salariinae</taxon>
        <taxon>Salarias</taxon>
    </lineage>
</organism>
<dbReference type="GO" id="GO:0016485">
    <property type="term" value="P:protein processing"/>
    <property type="evidence" value="ECO:0007669"/>
    <property type="project" value="TreeGrafter"/>
</dbReference>
<dbReference type="PANTHER" id="PTHR11733">
    <property type="entry name" value="ZINC METALLOPROTEASE FAMILY M13 NEPRILYSIN-RELATED"/>
    <property type="match status" value="1"/>
</dbReference>
<reference evidence="3" key="3">
    <citation type="submission" date="2025-09" db="UniProtKB">
        <authorList>
            <consortium name="Ensembl"/>
        </authorList>
    </citation>
    <scope>IDENTIFICATION</scope>
</reference>
<proteinExistence type="predicted"/>
<dbReference type="SUPFAM" id="SSF55486">
    <property type="entry name" value="Metalloproteases ('zincins'), catalytic domain"/>
    <property type="match status" value="1"/>
</dbReference>
<feature type="compositionally biased region" description="Basic and acidic residues" evidence="1">
    <location>
        <begin position="319"/>
        <end position="328"/>
    </location>
</feature>
<evidence type="ECO:0000313" key="4">
    <source>
        <dbReference type="Proteomes" id="UP000472267"/>
    </source>
</evidence>
<dbReference type="InterPro" id="IPR008753">
    <property type="entry name" value="Peptidase_M13_N"/>
</dbReference>
<dbReference type="Gene3D" id="1.10.1380.10">
    <property type="entry name" value="Neutral endopeptidase , domain2"/>
    <property type="match status" value="1"/>
</dbReference>
<dbReference type="PANTHER" id="PTHR11733:SF141">
    <property type="entry name" value="MEMBRANE METALLO-ENDOPEPTIDASE-LIKE 1"/>
    <property type="match status" value="1"/>
</dbReference>
<dbReference type="PROSITE" id="PS51885">
    <property type="entry name" value="NEPRILYSIN"/>
    <property type="match status" value="1"/>
</dbReference>
<feature type="domain" description="Peptidase M13 N-terminal" evidence="2">
    <location>
        <begin position="17"/>
        <end position="226"/>
    </location>
</feature>
<dbReference type="Ensembl" id="ENSSFAT00005004259.1">
    <property type="protein sequence ID" value="ENSSFAP00005003986.1"/>
    <property type="gene ID" value="ENSSFAG00005002689.1"/>
</dbReference>
<dbReference type="InterPro" id="IPR024079">
    <property type="entry name" value="MetalloPept_cat_dom_sf"/>
</dbReference>
<reference evidence="3" key="2">
    <citation type="submission" date="2025-08" db="UniProtKB">
        <authorList>
            <consortium name="Ensembl"/>
        </authorList>
    </citation>
    <scope>IDENTIFICATION</scope>
</reference>
<name>A0A672FAY9_SALFA</name>
<dbReference type="GO" id="GO:0004222">
    <property type="term" value="F:metalloendopeptidase activity"/>
    <property type="evidence" value="ECO:0007669"/>
    <property type="project" value="InterPro"/>
</dbReference>
<dbReference type="InterPro" id="IPR000718">
    <property type="entry name" value="Peptidase_M13"/>
</dbReference>
<evidence type="ECO:0000259" key="2">
    <source>
        <dbReference type="Pfam" id="PF05649"/>
    </source>
</evidence>
<keyword evidence="4" id="KW-1185">Reference proteome</keyword>
<accession>A0A672FAY9</accession>
<reference evidence="3" key="1">
    <citation type="submission" date="2019-06" db="EMBL/GenBank/DDBJ databases">
        <authorList>
            <consortium name="Wellcome Sanger Institute Data Sharing"/>
        </authorList>
    </citation>
    <scope>NUCLEOTIDE SEQUENCE [LARGE SCALE GENOMIC DNA]</scope>
</reference>
<dbReference type="GO" id="GO:0005886">
    <property type="term" value="C:plasma membrane"/>
    <property type="evidence" value="ECO:0007669"/>
    <property type="project" value="TreeGrafter"/>
</dbReference>
<dbReference type="Proteomes" id="UP000472267">
    <property type="component" value="Chromosome 5"/>
</dbReference>
<protein>
    <submittedName>
        <fullName evidence="3">Membrane metallo-endopeptidase-like 1</fullName>
    </submittedName>
</protein>
<sequence length="328" mass="37856">MVSIAKITREDRNLTQDDDRVWEEMMQVLELETDIANATSPAEERQDVTVLYNKMTLGELQSTFSFHVSNIPPLYRVPNVQCPPSALCNEQTAPTGLFSVCCRTMQNYLTWQIIFDRVNSLSRRFKEARARSDFAVFGPDSVWTTVEDAWWRECVRYVQSSMENAVGSFVRTRDLAGESKRMVSDLISKIQTAFVETLEELSWMDAPSKEKAREKAMAIKEHIGYPDHILQESNQKLDQEYAHLNFSEEHYFENILENLRSEAHKGLKKLREPVDPDLWIIGAAVVNAFYSHNRNQIGERSTVTPVQNVGSLKKKKKKTDYTEMKRCD</sequence>
<gene>
    <name evidence="3" type="primary">mmel1</name>
</gene>
<evidence type="ECO:0000313" key="3">
    <source>
        <dbReference type="Ensembl" id="ENSSFAP00005003986.1"/>
    </source>
</evidence>
<feature type="region of interest" description="Disordered" evidence="1">
    <location>
        <begin position="308"/>
        <end position="328"/>
    </location>
</feature>
<dbReference type="Pfam" id="PF05649">
    <property type="entry name" value="Peptidase_M13_N"/>
    <property type="match status" value="1"/>
</dbReference>